<dbReference type="PROSITE" id="PS01124">
    <property type="entry name" value="HTH_ARAC_FAMILY_2"/>
    <property type="match status" value="1"/>
</dbReference>
<dbReference type="RefSeq" id="WP_180822925.1">
    <property type="nucleotide sequence ID" value="NZ_JACAWY010000001.1"/>
</dbReference>
<keyword evidence="1" id="KW-0805">Transcription regulation</keyword>
<gene>
    <name evidence="5" type="ORF">WH298_11770</name>
</gene>
<organism evidence="5 6">
    <name type="scientific">Pantoea nemavictus</name>
    <dbReference type="NCBI Taxonomy" id="2726955"/>
    <lineage>
        <taxon>Bacteria</taxon>
        <taxon>Pseudomonadati</taxon>
        <taxon>Pseudomonadota</taxon>
        <taxon>Gammaproteobacteria</taxon>
        <taxon>Enterobacterales</taxon>
        <taxon>Erwiniaceae</taxon>
        <taxon>Pantoea</taxon>
    </lineage>
</organism>
<evidence type="ECO:0000313" key="6">
    <source>
        <dbReference type="Proteomes" id="UP001362100"/>
    </source>
</evidence>
<dbReference type="SUPFAM" id="SSF46689">
    <property type="entry name" value="Homeodomain-like"/>
    <property type="match status" value="2"/>
</dbReference>
<evidence type="ECO:0000256" key="1">
    <source>
        <dbReference type="ARBA" id="ARBA00023015"/>
    </source>
</evidence>
<protein>
    <submittedName>
        <fullName evidence="5">Helix-turn-helix domain-containing protein</fullName>
    </submittedName>
</protein>
<dbReference type="InterPro" id="IPR009057">
    <property type="entry name" value="Homeodomain-like_sf"/>
</dbReference>
<feature type="domain" description="HTH araC/xylS-type" evidence="4">
    <location>
        <begin position="35"/>
        <end position="133"/>
    </location>
</feature>
<evidence type="ECO:0000259" key="4">
    <source>
        <dbReference type="PROSITE" id="PS01124"/>
    </source>
</evidence>
<dbReference type="Proteomes" id="UP001362100">
    <property type="component" value="Unassembled WGS sequence"/>
</dbReference>
<keyword evidence="6" id="KW-1185">Reference proteome</keyword>
<dbReference type="SMART" id="SM00342">
    <property type="entry name" value="HTH_ARAC"/>
    <property type="match status" value="1"/>
</dbReference>
<keyword evidence="2" id="KW-0238">DNA-binding</keyword>
<dbReference type="InterPro" id="IPR018060">
    <property type="entry name" value="HTH_AraC"/>
</dbReference>
<dbReference type="Gene3D" id="1.10.10.60">
    <property type="entry name" value="Homeodomain-like"/>
    <property type="match status" value="2"/>
</dbReference>
<dbReference type="PANTHER" id="PTHR47504:SF5">
    <property type="entry name" value="RIGHT ORIGIN-BINDING PROTEIN"/>
    <property type="match status" value="1"/>
</dbReference>
<evidence type="ECO:0000256" key="3">
    <source>
        <dbReference type="ARBA" id="ARBA00023163"/>
    </source>
</evidence>
<dbReference type="Pfam" id="PF12833">
    <property type="entry name" value="HTH_18"/>
    <property type="match status" value="1"/>
</dbReference>
<evidence type="ECO:0000313" key="5">
    <source>
        <dbReference type="EMBL" id="MEJ5045869.1"/>
    </source>
</evidence>
<name>A0ABU8PSY1_9GAMM</name>
<reference evidence="5 6" key="1">
    <citation type="submission" date="2023-12" db="EMBL/GenBank/DDBJ databases">
        <title>Gut-associated functions are favored during microbiome assembly across C. elegans life.</title>
        <authorList>
            <person name="Zimmermann J."/>
        </authorList>
    </citation>
    <scope>NUCLEOTIDE SEQUENCE [LARGE SCALE GENOMIC DNA]</scope>
    <source>
        <strain evidence="5 6">BIGb0393</strain>
    </source>
</reference>
<dbReference type="PROSITE" id="PS00041">
    <property type="entry name" value="HTH_ARAC_FAMILY_1"/>
    <property type="match status" value="1"/>
</dbReference>
<evidence type="ECO:0000256" key="2">
    <source>
        <dbReference type="ARBA" id="ARBA00023125"/>
    </source>
</evidence>
<dbReference type="EMBL" id="JBBGZW010000001">
    <property type="protein sequence ID" value="MEJ5045869.1"/>
    <property type="molecule type" value="Genomic_DNA"/>
</dbReference>
<proteinExistence type="predicted"/>
<dbReference type="PANTHER" id="PTHR47504">
    <property type="entry name" value="RIGHT ORIGIN-BINDING PROTEIN"/>
    <property type="match status" value="1"/>
</dbReference>
<accession>A0ABU8PSY1</accession>
<dbReference type="InterPro" id="IPR018062">
    <property type="entry name" value="HTH_AraC-typ_CS"/>
</dbReference>
<comment type="caution">
    <text evidence="5">The sequence shown here is derived from an EMBL/GenBank/DDBJ whole genome shotgun (WGS) entry which is preliminary data.</text>
</comment>
<keyword evidence="3" id="KW-0804">Transcription</keyword>
<dbReference type="InterPro" id="IPR050959">
    <property type="entry name" value="MarA-like"/>
</dbReference>
<sequence length="162" mass="18821">MTISSNQKISLGMINYSVKTDECNSRELVLHAVVRDIIKWIDDNLDVNLRVDVITRRSGYTHWYFQRRFKDITGISIADYIRICRVINATSALITTDKNIMSIAMDNGFSSQQTFTRVYRHYVNEPPGSIRKAYCGEPAYVENMRSEMFQSYPFFQGRDTAH</sequence>